<name>A0ABT1HNU0_STRSD</name>
<gene>
    <name evidence="1" type="ORF">LX15_000856</name>
</gene>
<dbReference type="RefSeq" id="WP_253668139.1">
    <property type="nucleotide sequence ID" value="NZ_JAMTCP010000003.1"/>
</dbReference>
<accession>A0ABT1HNU0</accession>
<proteinExistence type="predicted"/>
<reference evidence="1 2" key="1">
    <citation type="submission" date="2022-06" db="EMBL/GenBank/DDBJ databases">
        <title>Genomic Encyclopedia of Archaeal and Bacterial Type Strains, Phase II (KMG-II): from individual species to whole genera.</title>
        <authorList>
            <person name="Goeker M."/>
        </authorList>
    </citation>
    <scope>NUCLEOTIDE SEQUENCE [LARGE SCALE GENOMIC DNA]</scope>
    <source>
        <strain evidence="1 2">DSM 40477</strain>
    </source>
</reference>
<evidence type="ECO:0000313" key="2">
    <source>
        <dbReference type="Proteomes" id="UP001205311"/>
    </source>
</evidence>
<evidence type="ECO:0000313" key="1">
    <source>
        <dbReference type="EMBL" id="MCP2257171.1"/>
    </source>
</evidence>
<dbReference type="Proteomes" id="UP001205311">
    <property type="component" value="Unassembled WGS sequence"/>
</dbReference>
<keyword evidence="2" id="KW-1185">Reference proteome</keyword>
<organism evidence="1 2">
    <name type="scientific">Streptoalloteichus tenebrarius (strain ATCC 17920 / DSM 40477 / JCM 4838 / CBS 697.72 / NBRC 16177 / NCIMB 11028 / NRRL B-12390 / A12253. 1 / ISP 5477)</name>
    <name type="common">Streptomyces tenebrarius</name>
    <dbReference type="NCBI Taxonomy" id="1933"/>
    <lineage>
        <taxon>Bacteria</taxon>
        <taxon>Bacillati</taxon>
        <taxon>Actinomycetota</taxon>
        <taxon>Actinomycetes</taxon>
        <taxon>Pseudonocardiales</taxon>
        <taxon>Pseudonocardiaceae</taxon>
        <taxon>Streptoalloteichus</taxon>
    </lineage>
</organism>
<sequence length="345" mass="38869">MSQDHSGHLQDPAPQVPLPVTERNLYYAGKFMTANDFAADTDYLLSRLRLHNRAFHGWGVVHGMTVKHHPNKDQCKNWAVVESGWAIDRLGRELVLTRRQPVRLPLGPSSCGSQQSRDTPFLLCAEFDQRFAEEVPTFYEGAADPDKKQYNRYRDAVKLPTADLNTQDEKLVPLAKIVPRGNGNYDIESVDTPLSRRLTRVTGLNWTHGGESTLEGELRVDFERPLRASEDGARGVNQWTFLAEYSTDPKEARRPVPFLRPPRLDEASRRSAVYEVHPDFVRQLRPGTVIHVTLYCDFLEDERGLAVDGTFLLGRLPSGNGTPGGDFRSWFVASGGRGEGEEQRT</sequence>
<dbReference type="EMBL" id="JAMTCP010000003">
    <property type="protein sequence ID" value="MCP2257171.1"/>
    <property type="molecule type" value="Genomic_DNA"/>
</dbReference>
<comment type="caution">
    <text evidence="1">The sequence shown here is derived from an EMBL/GenBank/DDBJ whole genome shotgun (WGS) entry which is preliminary data.</text>
</comment>
<protein>
    <submittedName>
        <fullName evidence="1">Uncharacterized protein</fullName>
    </submittedName>
</protein>